<name>A0A1V6SA93_9EURO</name>
<evidence type="ECO:0000256" key="1">
    <source>
        <dbReference type="PROSITE-ProRule" id="PRU00339"/>
    </source>
</evidence>
<keyword evidence="1" id="KW-0802">TPR repeat</keyword>
<dbReference type="InterPro" id="IPR053137">
    <property type="entry name" value="NLR-like"/>
</dbReference>
<feature type="repeat" description="TPR" evidence="1">
    <location>
        <begin position="273"/>
        <end position="306"/>
    </location>
</feature>
<accession>A0A1V6SA93</accession>
<protein>
    <submittedName>
        <fullName evidence="2">Uncharacterized protein</fullName>
    </submittedName>
</protein>
<dbReference type="Gene3D" id="1.25.40.10">
    <property type="entry name" value="Tetratricopeptide repeat domain"/>
    <property type="match status" value="1"/>
</dbReference>
<evidence type="ECO:0000313" key="2">
    <source>
        <dbReference type="EMBL" id="OQE10806.1"/>
    </source>
</evidence>
<sequence length="339" mass="38718">MIFRNSSLESILITSRLETLTELGESFPIRRLDPNNAIQLLLRSSRLSVDRTIGELESKPEILALASRLDGLPLAIVIAGSYIRQTGASIARYLQLYQESWSSLQLQSKPGRQYQGNMLQTWLISYHEIQKRDSNAARLLLLFAHFDNRDIWYELIRSGCNDSAAPVWLYESAATFLGFSNKVRILIEFSLIEFKQQGESYAMHPVVQDWCLHITSTNENMNSLVLKEVALISVGYIVPSKSERNYAELQRRLVPHANYILGRDWLGDDTRVRVTLHSLGKLYANQGKLKEAEEMYRRALAGYEKALGPDHTSTLDTVNNLDILYCHQGKLSETEEMYQ</sequence>
<dbReference type="InterPro" id="IPR019734">
    <property type="entry name" value="TPR_rpt"/>
</dbReference>
<dbReference type="EMBL" id="MDYP01000003">
    <property type="protein sequence ID" value="OQE10806.1"/>
    <property type="molecule type" value="Genomic_DNA"/>
</dbReference>
<dbReference type="OrthoDB" id="1658288at2759"/>
<dbReference type="AlphaFoldDB" id="A0A1V6SA93"/>
<organism evidence="2 3">
    <name type="scientific">Penicillium vulpinum</name>
    <dbReference type="NCBI Taxonomy" id="29845"/>
    <lineage>
        <taxon>Eukaryota</taxon>
        <taxon>Fungi</taxon>
        <taxon>Dikarya</taxon>
        <taxon>Ascomycota</taxon>
        <taxon>Pezizomycotina</taxon>
        <taxon>Eurotiomycetes</taxon>
        <taxon>Eurotiomycetidae</taxon>
        <taxon>Eurotiales</taxon>
        <taxon>Aspergillaceae</taxon>
        <taxon>Penicillium</taxon>
    </lineage>
</organism>
<proteinExistence type="predicted"/>
<dbReference type="STRING" id="29845.A0A1V6SA93"/>
<dbReference type="Proteomes" id="UP000191518">
    <property type="component" value="Unassembled WGS sequence"/>
</dbReference>
<dbReference type="SUPFAM" id="SSF52540">
    <property type="entry name" value="P-loop containing nucleoside triphosphate hydrolases"/>
    <property type="match status" value="1"/>
</dbReference>
<dbReference type="PANTHER" id="PTHR46082:SF6">
    <property type="entry name" value="AAA+ ATPASE DOMAIN-CONTAINING PROTEIN-RELATED"/>
    <property type="match status" value="1"/>
</dbReference>
<dbReference type="Pfam" id="PF13374">
    <property type="entry name" value="TPR_10"/>
    <property type="match status" value="1"/>
</dbReference>
<gene>
    <name evidence="2" type="ORF">PENVUL_c003G03664</name>
</gene>
<reference evidence="3" key="1">
    <citation type="journal article" date="2017" name="Nat. Microbiol.">
        <title>Global analysis of biosynthetic gene clusters reveals vast potential of secondary metabolite production in Penicillium species.</title>
        <authorList>
            <person name="Nielsen J.C."/>
            <person name="Grijseels S."/>
            <person name="Prigent S."/>
            <person name="Ji B."/>
            <person name="Dainat J."/>
            <person name="Nielsen K.F."/>
            <person name="Frisvad J.C."/>
            <person name="Workman M."/>
            <person name="Nielsen J."/>
        </authorList>
    </citation>
    <scope>NUCLEOTIDE SEQUENCE [LARGE SCALE GENOMIC DNA]</scope>
    <source>
        <strain evidence="3">IBT 29486</strain>
    </source>
</reference>
<keyword evidence="3" id="KW-1185">Reference proteome</keyword>
<evidence type="ECO:0000313" key="3">
    <source>
        <dbReference type="Proteomes" id="UP000191518"/>
    </source>
</evidence>
<dbReference type="InterPro" id="IPR027417">
    <property type="entry name" value="P-loop_NTPase"/>
</dbReference>
<dbReference type="PANTHER" id="PTHR46082">
    <property type="entry name" value="ATP/GTP-BINDING PROTEIN-RELATED"/>
    <property type="match status" value="1"/>
</dbReference>
<dbReference type="SUPFAM" id="SSF48452">
    <property type="entry name" value="TPR-like"/>
    <property type="match status" value="1"/>
</dbReference>
<comment type="caution">
    <text evidence="2">The sequence shown here is derived from an EMBL/GenBank/DDBJ whole genome shotgun (WGS) entry which is preliminary data.</text>
</comment>
<dbReference type="InterPro" id="IPR011990">
    <property type="entry name" value="TPR-like_helical_dom_sf"/>
</dbReference>
<dbReference type="PROSITE" id="PS50005">
    <property type="entry name" value="TPR"/>
    <property type="match status" value="1"/>
</dbReference>